<dbReference type="InterPro" id="IPR013783">
    <property type="entry name" value="Ig-like_fold"/>
</dbReference>
<dbReference type="SMART" id="SM00292">
    <property type="entry name" value="BRCT"/>
    <property type="match status" value="1"/>
</dbReference>
<sequence length="1026" mass="110974">MASSKSRFTVAKLDAGMAILLTADHHLIEFPSLLLPPNIAAGSIIDLAVAQNTTKEEEETRAFEKLQEEIRSLFGVHAPSTPNLSVRNTTQTSVVLAWDLLDLATAEMRSMSLYKNGSKLGKIPNATTTTTKLSGLALDTDYTFQLVLKTTAGTQSSNALKIKTHKMTNLSGLNVCVGHIRDADRASLEEALRRIGAKPPHEQVRIDTTHFVTDRGMGDEFVKAQQLNIPVVVPDFVEACEREGRLVRVGEWYLDSDPSKRQKRPAAAAAAAAATTTVAAGATTATADTESSAPTMTKAVEGDKLKEDSSVAETVVEKVQEAAGQVKAGAVAVQQSLAEGADQLAQKVGLKSTSEETEAANETTSSSELPTQETETVEEVVLSPAEAAPTEATEPEPAALTREEKGKGKATEPPADAFPPSMSRSAAKDDEFEKVTVLACDFSDIFQSSANKKDIDKGRKQRDLFSGADEPAVLREAPRMCGILGCLLSNPNGFACADLSEGLYILQHRGQDAAGMVTCGPKGRFYQVKGNGMVSNVFGGTSVMQGLVGNMGLGHLRYPTAGSSANSEAQPFYVNSPYGISLAHNGNLVNAAELKEYLDETAHRHINTDSDSELLLNVFASFLEETGKVRINEEDLFTALESMYKKCEGGYAVVAMLAGFGIMGFRDPHGIRPLVLGERQTQHGTDYMFASESVVLDQLGYKNMRDIAPGDCVIIRQRKVKEATDGSPQVTARQVVPAKSYTPDIFEYVYFARPDSIMDGISIYRSRLAMGVKLAAEVVNALGPAYKDMIDVVVPVPDTSRNSALELAQYLDLNYKEGFIKNRYVGRTFIMPGQKMRRQNVRRKLNAQGQEFRGKNVLIVDDSIVRGTTSREIVQMARDAGALRVYFASCAPPIRHNHIYGIDLADRKDLVAHERTAEDISREIGADRVIYQQLDQLVQACLAESSNPNVKGFEVGVFSGEYVTGVPDRYFEHLEATRARNARIKTGTQPGGYGTALSDAGVEQAAQDDVSLYNAHANGGDGCKRG</sequence>
<keyword evidence="13" id="KW-1185">Reference proteome</keyword>
<dbReference type="InterPro" id="IPR000836">
    <property type="entry name" value="PRTase_dom"/>
</dbReference>
<dbReference type="Proteomes" id="UP000193685">
    <property type="component" value="Unassembled WGS sequence"/>
</dbReference>
<dbReference type="InterPro" id="IPR029055">
    <property type="entry name" value="Ntn_hydrolases_N"/>
</dbReference>
<protein>
    <recommendedName>
        <fullName evidence="3">amidophosphoribosyltransferase</fullName>
        <ecNumber evidence="3">2.4.2.14</ecNumber>
    </recommendedName>
</protein>
<feature type="domain" description="BRCT" evidence="9">
    <location>
        <begin position="165"/>
        <end position="254"/>
    </location>
</feature>
<dbReference type="UniPathway" id="UPA00074">
    <property type="reaction ID" value="UER00124"/>
</dbReference>
<keyword evidence="7" id="KW-0315">Glutamine amidotransferase</keyword>
<dbReference type="PROSITE" id="PS50172">
    <property type="entry name" value="BRCT"/>
    <property type="match status" value="1"/>
</dbReference>
<feature type="domain" description="Glutamine amidotransferase type-2" evidence="11">
    <location>
        <begin position="481"/>
        <end position="718"/>
    </location>
</feature>
<evidence type="ECO:0000256" key="4">
    <source>
        <dbReference type="ARBA" id="ARBA00022676"/>
    </source>
</evidence>
<dbReference type="InterPro" id="IPR005854">
    <property type="entry name" value="PurF"/>
</dbReference>
<keyword evidence="4" id="KW-0328">Glycosyltransferase</keyword>
<dbReference type="Pfam" id="PF12738">
    <property type="entry name" value="PTCB-BRCT"/>
    <property type="match status" value="1"/>
</dbReference>
<dbReference type="HAMAP" id="MF_01931">
    <property type="entry name" value="PurF"/>
    <property type="match status" value="1"/>
</dbReference>
<dbReference type="PROSITE" id="PS50853">
    <property type="entry name" value="FN3"/>
    <property type="match status" value="1"/>
</dbReference>
<dbReference type="SUPFAM" id="SSF49265">
    <property type="entry name" value="Fibronectin type III"/>
    <property type="match status" value="1"/>
</dbReference>
<evidence type="ECO:0000313" key="13">
    <source>
        <dbReference type="Proteomes" id="UP000193685"/>
    </source>
</evidence>
<evidence type="ECO:0000256" key="8">
    <source>
        <dbReference type="SAM" id="MobiDB-lite"/>
    </source>
</evidence>
<dbReference type="SUPFAM" id="SSF52113">
    <property type="entry name" value="BRCT domain"/>
    <property type="match status" value="1"/>
</dbReference>
<feature type="region of interest" description="Disordered" evidence="8">
    <location>
        <begin position="283"/>
        <end position="308"/>
    </location>
</feature>
<feature type="compositionally biased region" description="Basic and acidic residues" evidence="8">
    <location>
        <begin position="401"/>
        <end position="410"/>
    </location>
</feature>
<evidence type="ECO:0000256" key="7">
    <source>
        <dbReference type="ARBA" id="ARBA00022962"/>
    </source>
</evidence>
<dbReference type="GO" id="GO:0006189">
    <property type="term" value="P:'de novo' IMP biosynthetic process"/>
    <property type="evidence" value="ECO:0007669"/>
    <property type="project" value="UniProtKB-UniPathway"/>
</dbReference>
<dbReference type="CDD" id="cd13945">
    <property type="entry name" value="Chs5_N"/>
    <property type="match status" value="1"/>
</dbReference>
<dbReference type="InterPro" id="IPR001357">
    <property type="entry name" value="BRCT_dom"/>
</dbReference>
<proteinExistence type="inferred from homology"/>
<dbReference type="SUPFAM" id="SSF53271">
    <property type="entry name" value="PRTase-like"/>
    <property type="match status" value="1"/>
</dbReference>
<dbReference type="InterPro" id="IPR031673">
    <property type="entry name" value="Chs5_N"/>
</dbReference>
<evidence type="ECO:0000256" key="2">
    <source>
        <dbReference type="ARBA" id="ARBA00010138"/>
    </source>
</evidence>
<dbReference type="Gene3D" id="3.60.20.10">
    <property type="entry name" value="Glutamine Phosphoribosylpyrophosphate, subunit 1, domain 1"/>
    <property type="match status" value="1"/>
</dbReference>
<dbReference type="EC" id="2.4.2.14" evidence="3"/>
<evidence type="ECO:0000256" key="6">
    <source>
        <dbReference type="ARBA" id="ARBA00022755"/>
    </source>
</evidence>
<dbReference type="InterPro" id="IPR031669">
    <property type="entry name" value="Fn3_2"/>
</dbReference>
<dbReference type="InterPro" id="IPR003961">
    <property type="entry name" value="FN3_dom"/>
</dbReference>
<dbReference type="GO" id="GO:0046983">
    <property type="term" value="F:protein dimerization activity"/>
    <property type="evidence" value="ECO:0007669"/>
    <property type="project" value="InterPro"/>
</dbReference>
<dbReference type="InterPro" id="IPR029057">
    <property type="entry name" value="PRTase-like"/>
</dbReference>
<dbReference type="Gene3D" id="6.20.120.50">
    <property type="match status" value="1"/>
</dbReference>
<dbReference type="CDD" id="cd00715">
    <property type="entry name" value="GPATase_N"/>
    <property type="match status" value="1"/>
</dbReference>
<evidence type="ECO:0000259" key="10">
    <source>
        <dbReference type="PROSITE" id="PS50853"/>
    </source>
</evidence>
<dbReference type="AlphaFoldDB" id="A0A1Y2FSJ7"/>
<evidence type="ECO:0000256" key="1">
    <source>
        <dbReference type="ARBA" id="ARBA00005209"/>
    </source>
</evidence>
<evidence type="ECO:0000313" key="12">
    <source>
        <dbReference type="EMBL" id="ORY86971.1"/>
    </source>
</evidence>
<dbReference type="InterPro" id="IPR036420">
    <property type="entry name" value="BRCT_dom_sf"/>
</dbReference>
<dbReference type="InterPro" id="IPR035584">
    <property type="entry name" value="PurF_N"/>
</dbReference>
<dbReference type="Pfam" id="PF13522">
    <property type="entry name" value="GATase_6"/>
    <property type="match status" value="1"/>
</dbReference>
<dbReference type="EMBL" id="MCFI01000002">
    <property type="protein sequence ID" value="ORY86971.1"/>
    <property type="molecule type" value="Genomic_DNA"/>
</dbReference>
<dbReference type="Pfam" id="PF16893">
    <property type="entry name" value="fn3_2"/>
    <property type="match status" value="1"/>
</dbReference>
<dbReference type="GeneID" id="63787497"/>
<comment type="pathway">
    <text evidence="1">Purine metabolism; IMP biosynthesis via de novo pathway; N(1)-(5-phospho-D-ribosyl)glycinamide from 5-phospho-alpha-D-ribose 1-diphosphate: step 1/2.</text>
</comment>
<dbReference type="STRING" id="56484.A0A1Y2FSJ7"/>
<evidence type="ECO:0000259" key="9">
    <source>
        <dbReference type="PROSITE" id="PS50172"/>
    </source>
</evidence>
<feature type="domain" description="Fibronectin type-III" evidence="10">
    <location>
        <begin position="78"/>
        <end position="171"/>
    </location>
</feature>
<feature type="region of interest" description="Disordered" evidence="8">
    <location>
        <begin position="348"/>
        <end position="427"/>
    </location>
</feature>
<comment type="similarity">
    <text evidence="2">In the C-terminal section; belongs to the purine/pyrimidine phosphoribosyltransferase family.</text>
</comment>
<evidence type="ECO:0000256" key="5">
    <source>
        <dbReference type="ARBA" id="ARBA00022679"/>
    </source>
</evidence>
<evidence type="ECO:0000259" key="11">
    <source>
        <dbReference type="PROSITE" id="PS51278"/>
    </source>
</evidence>
<keyword evidence="5" id="KW-0808">Transferase</keyword>
<comment type="caution">
    <text evidence="12">The sequence shown here is derived from an EMBL/GenBank/DDBJ whole genome shotgun (WGS) entry which is preliminary data.</text>
</comment>
<reference evidence="12 13" key="1">
    <citation type="submission" date="2016-07" db="EMBL/GenBank/DDBJ databases">
        <title>Pervasive Adenine N6-methylation of Active Genes in Fungi.</title>
        <authorList>
            <consortium name="DOE Joint Genome Institute"/>
            <person name="Mondo S.J."/>
            <person name="Dannebaum R.O."/>
            <person name="Kuo R.C."/>
            <person name="Labutti K."/>
            <person name="Haridas S."/>
            <person name="Kuo A."/>
            <person name="Salamov A."/>
            <person name="Ahrendt S.R."/>
            <person name="Lipzen A."/>
            <person name="Sullivan W."/>
            <person name="Andreopoulos W.B."/>
            <person name="Clum A."/>
            <person name="Lindquist E."/>
            <person name="Daum C."/>
            <person name="Ramamoorthy G.K."/>
            <person name="Gryganskyi A."/>
            <person name="Culley D."/>
            <person name="Magnuson J.K."/>
            <person name="James T.Y."/>
            <person name="O'Malley M.A."/>
            <person name="Stajich J.E."/>
            <person name="Spatafora J.W."/>
            <person name="Visel A."/>
            <person name="Grigoriev I.V."/>
        </authorList>
    </citation>
    <scope>NUCLEOTIDE SEQUENCE [LARGE SCALE GENOMIC DNA]</scope>
    <source>
        <strain evidence="12 13">12-1054</strain>
    </source>
</reference>
<dbReference type="InterPro" id="IPR036116">
    <property type="entry name" value="FN3_sf"/>
</dbReference>
<gene>
    <name evidence="12" type="ORF">BCR37DRAFT_390693</name>
</gene>
<dbReference type="PANTHER" id="PTHR11907">
    <property type="entry name" value="AMIDOPHOSPHORIBOSYLTRANSFERASE"/>
    <property type="match status" value="1"/>
</dbReference>
<dbReference type="Gene3D" id="2.60.40.10">
    <property type="entry name" value="Immunoglobulins"/>
    <property type="match status" value="1"/>
</dbReference>
<dbReference type="NCBIfam" id="TIGR01134">
    <property type="entry name" value="purF"/>
    <property type="match status" value="1"/>
</dbReference>
<evidence type="ECO:0000256" key="3">
    <source>
        <dbReference type="ARBA" id="ARBA00011941"/>
    </source>
</evidence>
<organism evidence="12 13">
    <name type="scientific">Protomyces lactucae-debilis</name>
    <dbReference type="NCBI Taxonomy" id="2754530"/>
    <lineage>
        <taxon>Eukaryota</taxon>
        <taxon>Fungi</taxon>
        <taxon>Dikarya</taxon>
        <taxon>Ascomycota</taxon>
        <taxon>Taphrinomycotina</taxon>
        <taxon>Taphrinomycetes</taxon>
        <taxon>Taphrinales</taxon>
        <taxon>Protomycetaceae</taxon>
        <taxon>Protomyces</taxon>
    </lineage>
</organism>
<dbReference type="GO" id="GO:0009113">
    <property type="term" value="P:purine nucleobase biosynthetic process"/>
    <property type="evidence" value="ECO:0007669"/>
    <property type="project" value="InterPro"/>
</dbReference>
<name>A0A1Y2FSJ7_PROLT</name>
<dbReference type="RefSeq" id="XP_040727827.1">
    <property type="nucleotide sequence ID" value="XM_040870898.1"/>
</dbReference>
<dbReference type="SUPFAM" id="SSF56235">
    <property type="entry name" value="N-terminal nucleophile aminohydrolases (Ntn hydrolases)"/>
    <property type="match status" value="1"/>
</dbReference>
<accession>A0A1Y2FSJ7</accession>
<feature type="compositionally biased region" description="Low complexity" evidence="8">
    <location>
        <begin position="360"/>
        <end position="399"/>
    </location>
</feature>
<dbReference type="OrthoDB" id="191723at2759"/>
<dbReference type="CDD" id="cd06223">
    <property type="entry name" value="PRTases_typeI"/>
    <property type="match status" value="1"/>
</dbReference>
<dbReference type="Pfam" id="PF16892">
    <property type="entry name" value="CHS5_N"/>
    <property type="match status" value="1"/>
</dbReference>
<dbReference type="InterPro" id="IPR017932">
    <property type="entry name" value="GATase_2_dom"/>
</dbReference>
<dbReference type="PROSITE" id="PS51278">
    <property type="entry name" value="GATASE_TYPE_2"/>
    <property type="match status" value="1"/>
</dbReference>
<dbReference type="Gene3D" id="3.40.50.10190">
    <property type="entry name" value="BRCT domain"/>
    <property type="match status" value="1"/>
</dbReference>
<keyword evidence="6" id="KW-0658">Purine biosynthesis</keyword>
<dbReference type="GO" id="GO:0004044">
    <property type="term" value="F:amidophosphoribosyltransferase activity"/>
    <property type="evidence" value="ECO:0007669"/>
    <property type="project" value="UniProtKB-EC"/>
</dbReference>
<dbReference type="Gene3D" id="3.40.50.2020">
    <property type="match status" value="1"/>
</dbReference>
<dbReference type="CDD" id="cd00063">
    <property type="entry name" value="FN3"/>
    <property type="match status" value="1"/>
</dbReference>